<reference evidence="2" key="1">
    <citation type="submission" date="2023-07" db="EMBL/GenBank/DDBJ databases">
        <authorList>
            <consortium name="CYATHOMIX"/>
        </authorList>
    </citation>
    <scope>NUCLEOTIDE SEQUENCE</scope>
    <source>
        <strain evidence="2">N/A</strain>
    </source>
</reference>
<keyword evidence="1" id="KW-0732">Signal</keyword>
<organism evidence="2 3">
    <name type="scientific">Cylicocyclus nassatus</name>
    <name type="common">Nematode worm</name>
    <dbReference type="NCBI Taxonomy" id="53992"/>
    <lineage>
        <taxon>Eukaryota</taxon>
        <taxon>Metazoa</taxon>
        <taxon>Ecdysozoa</taxon>
        <taxon>Nematoda</taxon>
        <taxon>Chromadorea</taxon>
        <taxon>Rhabditida</taxon>
        <taxon>Rhabditina</taxon>
        <taxon>Rhabditomorpha</taxon>
        <taxon>Strongyloidea</taxon>
        <taxon>Strongylidae</taxon>
        <taxon>Cylicocyclus</taxon>
    </lineage>
</organism>
<accession>A0AA36DVM2</accession>
<comment type="caution">
    <text evidence="2">The sequence shown here is derived from an EMBL/GenBank/DDBJ whole genome shotgun (WGS) entry which is preliminary data.</text>
</comment>
<evidence type="ECO:0000313" key="3">
    <source>
        <dbReference type="Proteomes" id="UP001176961"/>
    </source>
</evidence>
<gene>
    <name evidence="2" type="ORF">CYNAS_LOCUS5488</name>
</gene>
<evidence type="ECO:0000313" key="2">
    <source>
        <dbReference type="EMBL" id="CAJ0593505.1"/>
    </source>
</evidence>
<dbReference type="Proteomes" id="UP001176961">
    <property type="component" value="Unassembled WGS sequence"/>
</dbReference>
<evidence type="ECO:0000256" key="1">
    <source>
        <dbReference type="SAM" id="SignalP"/>
    </source>
</evidence>
<proteinExistence type="predicted"/>
<sequence length="68" mass="6775">MINSALLLLVIAQPLSAILFNLDFELPPPIVHQLPPEPPGCCSPIQCAFANSKPPCPIGGAGGGGGGG</sequence>
<dbReference type="EMBL" id="CATQJL010000112">
    <property type="protein sequence ID" value="CAJ0593505.1"/>
    <property type="molecule type" value="Genomic_DNA"/>
</dbReference>
<name>A0AA36DVM2_CYLNA</name>
<dbReference type="AlphaFoldDB" id="A0AA36DVM2"/>
<feature type="chain" id="PRO_5041350924" evidence="1">
    <location>
        <begin position="18"/>
        <end position="68"/>
    </location>
</feature>
<protein>
    <submittedName>
        <fullName evidence="2">Uncharacterized protein</fullName>
    </submittedName>
</protein>
<keyword evidence="3" id="KW-1185">Reference proteome</keyword>
<feature type="signal peptide" evidence="1">
    <location>
        <begin position="1"/>
        <end position="17"/>
    </location>
</feature>